<dbReference type="InterPro" id="IPR015894">
    <property type="entry name" value="Guanylate-bd_N"/>
</dbReference>
<reference evidence="7 8" key="1">
    <citation type="journal article" date="2018" name="Cell">
        <title>The Chara Genome: Secondary Complexity and Implications for Plant Terrestrialization.</title>
        <authorList>
            <person name="Nishiyama T."/>
            <person name="Sakayama H."/>
            <person name="Vries J.D."/>
            <person name="Buschmann H."/>
            <person name="Saint-Marcoux D."/>
            <person name="Ullrich K.K."/>
            <person name="Haas F.B."/>
            <person name="Vanderstraeten L."/>
            <person name="Becker D."/>
            <person name="Lang D."/>
            <person name="Vosolsobe S."/>
            <person name="Rombauts S."/>
            <person name="Wilhelmsson P.K.I."/>
            <person name="Janitza P."/>
            <person name="Kern R."/>
            <person name="Heyl A."/>
            <person name="Rumpler F."/>
            <person name="Villalobos L.I.A.C."/>
            <person name="Clay J.M."/>
            <person name="Skokan R."/>
            <person name="Toyoda A."/>
            <person name="Suzuki Y."/>
            <person name="Kagoshima H."/>
            <person name="Schijlen E."/>
            <person name="Tajeshwar N."/>
            <person name="Catarino B."/>
            <person name="Hetherington A.J."/>
            <person name="Saltykova A."/>
            <person name="Bonnot C."/>
            <person name="Breuninger H."/>
            <person name="Symeonidi A."/>
            <person name="Radhakrishnan G.V."/>
            <person name="Van Nieuwerburgh F."/>
            <person name="Deforce D."/>
            <person name="Chang C."/>
            <person name="Karol K.G."/>
            <person name="Hedrich R."/>
            <person name="Ulvskov P."/>
            <person name="Glockner G."/>
            <person name="Delwiche C.F."/>
            <person name="Petrasek J."/>
            <person name="Van de Peer Y."/>
            <person name="Friml J."/>
            <person name="Beilby M."/>
            <person name="Dolan L."/>
            <person name="Kohara Y."/>
            <person name="Sugano S."/>
            <person name="Fujiyama A."/>
            <person name="Delaux P.-M."/>
            <person name="Quint M."/>
            <person name="TheiBen G."/>
            <person name="Hagemann M."/>
            <person name="Harholt J."/>
            <person name="Dunand C."/>
            <person name="Zachgo S."/>
            <person name="Langdale J."/>
            <person name="Maumus F."/>
            <person name="Straeten D.V.D."/>
            <person name="Gould S.B."/>
            <person name="Rensing S.A."/>
        </authorList>
    </citation>
    <scope>NUCLEOTIDE SEQUENCE [LARGE SCALE GENOMIC DNA]</scope>
    <source>
        <strain evidence="7 8">S276</strain>
    </source>
</reference>
<dbReference type="InterPro" id="IPR003191">
    <property type="entry name" value="Guanylate-bd/ATL_C"/>
</dbReference>
<dbReference type="PANTHER" id="PTHR10751">
    <property type="entry name" value="GUANYLATE BINDING PROTEIN"/>
    <property type="match status" value="1"/>
</dbReference>
<dbReference type="GO" id="GO:0005635">
    <property type="term" value="C:nuclear envelope"/>
    <property type="evidence" value="ECO:0007669"/>
    <property type="project" value="EnsemblPlants"/>
</dbReference>
<evidence type="ECO:0000256" key="2">
    <source>
        <dbReference type="ARBA" id="ARBA00022801"/>
    </source>
</evidence>
<dbReference type="InterPro" id="IPR036543">
    <property type="entry name" value="Guanylate-bd_C_sf"/>
</dbReference>
<feature type="transmembrane region" description="Helical" evidence="5">
    <location>
        <begin position="532"/>
        <end position="551"/>
    </location>
</feature>
<accession>A0A388KLT4</accession>
<dbReference type="CDD" id="cd01851">
    <property type="entry name" value="GBP"/>
    <property type="match status" value="1"/>
</dbReference>
<comment type="caution">
    <text evidence="7">The sequence shown here is derived from an EMBL/GenBank/DDBJ whole genome shotgun (WGS) entry which is preliminary data.</text>
</comment>
<dbReference type="InterPro" id="IPR027417">
    <property type="entry name" value="P-loop_NTPase"/>
</dbReference>
<dbReference type="SUPFAM" id="SSF52540">
    <property type="entry name" value="P-loop containing nucleoside triphosphate hydrolases"/>
    <property type="match status" value="1"/>
</dbReference>
<keyword evidence="1" id="KW-0547">Nucleotide-binding</keyword>
<dbReference type="OMA" id="DRQSGFR"/>
<organism evidence="7 8">
    <name type="scientific">Chara braunii</name>
    <name type="common">Braun's stonewort</name>
    <dbReference type="NCBI Taxonomy" id="69332"/>
    <lineage>
        <taxon>Eukaryota</taxon>
        <taxon>Viridiplantae</taxon>
        <taxon>Streptophyta</taxon>
        <taxon>Charophyceae</taxon>
        <taxon>Charales</taxon>
        <taxon>Characeae</taxon>
        <taxon>Chara</taxon>
    </lineage>
</organism>
<evidence type="ECO:0000259" key="6">
    <source>
        <dbReference type="PROSITE" id="PS51715"/>
    </source>
</evidence>
<dbReference type="FunFam" id="3.40.50.300:FF:001063">
    <property type="entry name" value="Guanylate-binding family protein"/>
    <property type="match status" value="1"/>
</dbReference>
<dbReference type="EMBL" id="BFEA01000139">
    <property type="protein sequence ID" value="GBG71009.1"/>
    <property type="molecule type" value="Genomic_DNA"/>
</dbReference>
<evidence type="ECO:0000313" key="8">
    <source>
        <dbReference type="Proteomes" id="UP000265515"/>
    </source>
</evidence>
<keyword evidence="2" id="KW-0378">Hydrolase</keyword>
<keyword evidence="5" id="KW-0812">Transmembrane</keyword>
<keyword evidence="8" id="KW-1185">Reference proteome</keyword>
<evidence type="ECO:0000256" key="5">
    <source>
        <dbReference type="SAM" id="Phobius"/>
    </source>
</evidence>
<evidence type="ECO:0000256" key="4">
    <source>
        <dbReference type="PROSITE-ProRule" id="PRU01052"/>
    </source>
</evidence>
<dbReference type="GO" id="GO:0005783">
    <property type="term" value="C:endoplasmic reticulum"/>
    <property type="evidence" value="ECO:0007669"/>
    <property type="project" value="EnsemblPlants"/>
</dbReference>
<sequence>MRTSNVITQRRPNARRPLDAFLRGGGLRVGENAWAGGLTQQTDVNKNSFNLHRSFPIVLPDPGHTKLALSEEGLDVISQIDLPVAVVAVIGPYRSGKSFLLNQLLSLSCDEGFGVGHKRDTQTKGIWVWGQPIIVDIASQKTAVLFLDTEGFESVGKANAYDDRIFALAAILSSVLIYNLPETVREADIQKLSFAVELAEEFYGRVKGRQSRFQLGKLLWLIQRDFLEGKTVQEMVDQALLPVPNLSNDREIERVNQIRQSLSLLAKNNTAFGLRQPHLKRTKLCEMTDSDLDPQYVQQRDELKKLVQSIISPKIVSGNQLNGKEFVALLKQTIEALNTGDIPTVGSIMDVFNREIVDRCADMYSKWMEGVRLPVLDSRLEEEHNRALEVVRRKFEAERFGRKSGERAQSTLDSTISTIYSHIRETNLHKSSRQCEQLYMTCEDAIDSLQNMRLPSTGKFDDEFGKCNRTYQELCFGPSMKFYQDRLFKMWSKERSQFLKSYNERLFNWIIVLSLVMVVTSRFVLRSTVLEMVFWSLFVFLEAYTRIFMSVQELYYNAAWRAFVTVWELIVYNAALDLNRWFVPLVWFVVVLLAACKFVRTRRRRIGMALPAASSILRAKQSFRSPRLEVSKRK</sequence>
<comment type="similarity">
    <text evidence="4">Belongs to the TRAFAC class dynamin-like GTPase superfamily. GB1/RHD3 GTPase family.</text>
</comment>
<dbReference type="PROSITE" id="PS51715">
    <property type="entry name" value="G_GB1_RHD3"/>
    <property type="match status" value="1"/>
</dbReference>
<feature type="transmembrane region" description="Helical" evidence="5">
    <location>
        <begin position="506"/>
        <end position="525"/>
    </location>
</feature>
<protein>
    <recommendedName>
        <fullName evidence="6">GB1/RHD3-type G domain-containing protein</fullName>
    </recommendedName>
</protein>
<keyword evidence="3" id="KW-0342">GTP-binding</keyword>
<dbReference type="OrthoDB" id="7788754at2759"/>
<dbReference type="GO" id="GO:0003924">
    <property type="term" value="F:GTPase activity"/>
    <property type="evidence" value="ECO:0007669"/>
    <property type="project" value="InterPro"/>
</dbReference>
<keyword evidence="5" id="KW-1133">Transmembrane helix</keyword>
<dbReference type="Proteomes" id="UP000265515">
    <property type="component" value="Unassembled WGS sequence"/>
</dbReference>
<gene>
    <name evidence="7" type="ORF">CBR_g8307</name>
</gene>
<dbReference type="AlphaFoldDB" id="A0A388KLT4"/>
<evidence type="ECO:0000256" key="1">
    <source>
        <dbReference type="ARBA" id="ARBA00022741"/>
    </source>
</evidence>
<keyword evidence="5" id="KW-0472">Membrane</keyword>
<feature type="domain" description="GB1/RHD3-type G" evidence="6">
    <location>
        <begin position="81"/>
        <end position="201"/>
    </location>
</feature>
<dbReference type="SUPFAM" id="SSF48340">
    <property type="entry name" value="Interferon-induced guanylate-binding protein 1 (GBP1), C-terminal domain"/>
    <property type="match status" value="1"/>
</dbReference>
<dbReference type="Gene3D" id="1.20.1000.10">
    <property type="entry name" value="Guanylate-binding protein, C-terminal domain"/>
    <property type="match status" value="1"/>
</dbReference>
<evidence type="ECO:0000313" key="7">
    <source>
        <dbReference type="EMBL" id="GBG71009.1"/>
    </source>
</evidence>
<dbReference type="STRING" id="69332.A0A388KLT4"/>
<proteinExistence type="inferred from homology"/>
<dbReference type="Gene3D" id="3.40.50.300">
    <property type="entry name" value="P-loop containing nucleotide triphosphate hydrolases"/>
    <property type="match status" value="1"/>
</dbReference>
<dbReference type="Pfam" id="PF02263">
    <property type="entry name" value="GBP"/>
    <property type="match status" value="1"/>
</dbReference>
<dbReference type="InterPro" id="IPR030386">
    <property type="entry name" value="G_GB1_RHD3_dom"/>
</dbReference>
<evidence type="ECO:0000256" key="3">
    <source>
        <dbReference type="ARBA" id="ARBA00023134"/>
    </source>
</evidence>
<dbReference type="Gramene" id="GBG71009">
    <property type="protein sequence ID" value="GBG71009"/>
    <property type="gene ID" value="CBR_g8307"/>
</dbReference>
<dbReference type="Pfam" id="PF02841">
    <property type="entry name" value="GBP_C"/>
    <property type="match status" value="1"/>
</dbReference>
<dbReference type="GO" id="GO:0005525">
    <property type="term" value="F:GTP binding"/>
    <property type="evidence" value="ECO:0007669"/>
    <property type="project" value="UniProtKB-KW"/>
</dbReference>
<name>A0A388KLT4_CHABU</name>
<feature type="transmembrane region" description="Helical" evidence="5">
    <location>
        <begin position="581"/>
        <end position="599"/>
    </location>
</feature>